<comment type="caution">
    <text evidence="13">The sequence shown here is derived from an EMBL/GenBank/DDBJ whole genome shotgun (WGS) entry which is preliminary data.</text>
</comment>
<evidence type="ECO:0000256" key="8">
    <source>
        <dbReference type="PROSITE-ProRule" id="PRU01360"/>
    </source>
</evidence>
<accession>A0ABX1CN62</accession>
<evidence type="ECO:0000313" key="13">
    <source>
        <dbReference type="EMBL" id="NJR79410.1"/>
    </source>
</evidence>
<dbReference type="InterPro" id="IPR012910">
    <property type="entry name" value="Plug_dom"/>
</dbReference>
<keyword evidence="14" id="KW-1185">Reference proteome</keyword>
<feature type="signal peptide" evidence="10">
    <location>
        <begin position="1"/>
        <end position="24"/>
    </location>
</feature>
<sequence length="908" mass="97705">MAKGWSRVCMTGLATIFVAAGAGAAGAQERRAGPEDAQIKDQPADAAAAQTGTPLDEEAGADIVVTGLRESLRRATDIKRQAPNIVDSIVADDIGKLPDQNIAEAIQRIPGVTISRDNGEGQFITVRGLGPAFSTALYNGRVLATENQGREFSFDILPAELINRVDVSKTPTAAQFEGGIAATVDMYTARPFDFGETRAVLSAQGNYDDLRGKVSPQLSGLFSTTFADDTFGVLAAFSYLDRKIAGRRIFTDGWEANQNLDLNDDGTNEFTGVSLPTYVEYGVNSTSRKRLSGLATLQWKPADTLQLTIDGLYSKLDVNDDNKVFFVYGGPGDITAATVNENNSITSYTGIASGPFITNQVRPRLAQTYQVGGNLEWRPAEGLSGFVDVSWSRATDDTGGNQAWFESNLSGVGYSPATAQFSLSDNGKPVYSNLGNFLDTSNARLGYITYEGVSVEDEIFQVNTQAKYEAPADFLRGISVGLNYSDRKKGRISTKTPDALQSVFGGIPVPQDLFGRPADAKDFLGIGMFPNGFPAYSAGDVAAYLLTDAAINATRDPNATRAALAANGGTLDVVLVPSNSGTAREETISAFAQASFGGTFGTRNWSGNVGLRYTRTDVTSTGFGQEILSITQPGPGLDPVVNLSAPQALEEKGRYDEWLPSANLKVDVVDDVIFQAAVARTLTRATLSDLLLIRNINPRPRERAITDGNPGLLPLIGWNYDAALTWYIDRASYISVAAFQKDLKNLTESVTTNIEILGLDFRRTRPENVGDDRIRGIEIGGQYTFTGLPAPFDGLGVQGNASFVGDDGNTFNVVGFYEKGPLQMRIAYNHREAYEQTAQGNRGQPVNVAAYGIADASINYAITPNVTVFAQGLNIFNEKTFTYSVFPERVITYETYGPRYALGVRATF</sequence>
<reference evidence="13 14" key="1">
    <citation type="submission" date="2020-03" db="EMBL/GenBank/DDBJ databases">
        <authorList>
            <person name="Wang L."/>
            <person name="He N."/>
            <person name="Li Y."/>
            <person name="Fang Y."/>
            <person name="Zhang F."/>
        </authorList>
    </citation>
    <scope>NUCLEOTIDE SEQUENCE [LARGE SCALE GENOMIC DNA]</scope>
    <source>
        <strain evidence="13 14">36D10-4-7</strain>
    </source>
</reference>
<dbReference type="Pfam" id="PF00593">
    <property type="entry name" value="TonB_dep_Rec_b-barrel"/>
    <property type="match status" value="1"/>
</dbReference>
<dbReference type="NCBIfam" id="TIGR01782">
    <property type="entry name" value="TonB-Xanth-Caul"/>
    <property type="match status" value="1"/>
</dbReference>
<evidence type="ECO:0000256" key="6">
    <source>
        <dbReference type="ARBA" id="ARBA00023136"/>
    </source>
</evidence>
<dbReference type="Gene3D" id="2.170.130.10">
    <property type="entry name" value="TonB-dependent receptor, plug domain"/>
    <property type="match status" value="1"/>
</dbReference>
<comment type="subcellular location">
    <subcellularLocation>
        <location evidence="1 8">Cell outer membrane</location>
        <topology evidence="1 8">Multi-pass membrane protein</topology>
    </subcellularLocation>
</comment>
<protein>
    <submittedName>
        <fullName evidence="13">TonB-dependent receptor</fullName>
    </submittedName>
</protein>
<keyword evidence="10" id="KW-0732">Signal</keyword>
<evidence type="ECO:0000256" key="1">
    <source>
        <dbReference type="ARBA" id="ARBA00004571"/>
    </source>
</evidence>
<dbReference type="Proteomes" id="UP000732399">
    <property type="component" value="Unassembled WGS sequence"/>
</dbReference>
<keyword evidence="5 9" id="KW-0798">TonB box</keyword>
<evidence type="ECO:0000256" key="2">
    <source>
        <dbReference type="ARBA" id="ARBA00022448"/>
    </source>
</evidence>
<dbReference type="RefSeq" id="WP_168134973.1">
    <property type="nucleotide sequence ID" value="NZ_JAAVJH010000007.1"/>
</dbReference>
<evidence type="ECO:0000256" key="10">
    <source>
        <dbReference type="SAM" id="SignalP"/>
    </source>
</evidence>
<feature type="domain" description="TonB-dependent receptor-like beta-barrel" evidence="11">
    <location>
        <begin position="410"/>
        <end position="875"/>
    </location>
</feature>
<dbReference type="InterPro" id="IPR039426">
    <property type="entry name" value="TonB-dep_rcpt-like"/>
</dbReference>
<dbReference type="PANTHER" id="PTHR40980">
    <property type="entry name" value="PLUG DOMAIN-CONTAINING PROTEIN"/>
    <property type="match status" value="1"/>
</dbReference>
<comment type="similarity">
    <text evidence="8 9">Belongs to the TonB-dependent receptor family.</text>
</comment>
<dbReference type="Gene3D" id="2.40.170.20">
    <property type="entry name" value="TonB-dependent receptor, beta-barrel domain"/>
    <property type="match status" value="1"/>
</dbReference>
<feature type="chain" id="PRO_5046639357" evidence="10">
    <location>
        <begin position="25"/>
        <end position="908"/>
    </location>
</feature>
<dbReference type="InterPro" id="IPR037066">
    <property type="entry name" value="Plug_dom_sf"/>
</dbReference>
<evidence type="ECO:0000259" key="11">
    <source>
        <dbReference type="Pfam" id="PF00593"/>
    </source>
</evidence>
<dbReference type="InterPro" id="IPR036942">
    <property type="entry name" value="Beta-barrel_TonB_sf"/>
</dbReference>
<evidence type="ECO:0000256" key="3">
    <source>
        <dbReference type="ARBA" id="ARBA00022452"/>
    </source>
</evidence>
<evidence type="ECO:0000256" key="7">
    <source>
        <dbReference type="ARBA" id="ARBA00023237"/>
    </source>
</evidence>
<evidence type="ECO:0000256" key="4">
    <source>
        <dbReference type="ARBA" id="ARBA00022692"/>
    </source>
</evidence>
<dbReference type="PROSITE" id="PS52016">
    <property type="entry name" value="TONB_DEPENDENT_REC_3"/>
    <property type="match status" value="1"/>
</dbReference>
<keyword evidence="6 8" id="KW-0472">Membrane</keyword>
<keyword evidence="13" id="KW-0675">Receptor</keyword>
<evidence type="ECO:0000256" key="9">
    <source>
        <dbReference type="RuleBase" id="RU003357"/>
    </source>
</evidence>
<dbReference type="CDD" id="cd01347">
    <property type="entry name" value="ligand_gated_channel"/>
    <property type="match status" value="1"/>
</dbReference>
<organism evidence="13 14">
    <name type="scientific">Sphingomonas corticis</name>
    <dbReference type="NCBI Taxonomy" id="2722791"/>
    <lineage>
        <taxon>Bacteria</taxon>
        <taxon>Pseudomonadati</taxon>
        <taxon>Pseudomonadota</taxon>
        <taxon>Alphaproteobacteria</taxon>
        <taxon>Sphingomonadales</taxon>
        <taxon>Sphingomonadaceae</taxon>
        <taxon>Sphingomonas</taxon>
    </lineage>
</organism>
<keyword evidence="7 8" id="KW-0998">Cell outer membrane</keyword>
<proteinExistence type="inferred from homology"/>
<evidence type="ECO:0000259" key="12">
    <source>
        <dbReference type="Pfam" id="PF07715"/>
    </source>
</evidence>
<dbReference type="Pfam" id="PF07715">
    <property type="entry name" value="Plug"/>
    <property type="match status" value="1"/>
</dbReference>
<keyword evidence="2 8" id="KW-0813">Transport</keyword>
<dbReference type="InterPro" id="IPR000531">
    <property type="entry name" value="Beta-barrel_TonB"/>
</dbReference>
<keyword evidence="4 8" id="KW-0812">Transmembrane</keyword>
<dbReference type="EMBL" id="JAAVJH010000007">
    <property type="protein sequence ID" value="NJR79410.1"/>
    <property type="molecule type" value="Genomic_DNA"/>
</dbReference>
<feature type="domain" description="TonB-dependent receptor plug" evidence="12">
    <location>
        <begin position="79"/>
        <end position="180"/>
    </location>
</feature>
<dbReference type="SUPFAM" id="SSF56935">
    <property type="entry name" value="Porins"/>
    <property type="match status" value="1"/>
</dbReference>
<dbReference type="InterPro" id="IPR010104">
    <property type="entry name" value="TonB_rcpt_bac"/>
</dbReference>
<dbReference type="PANTHER" id="PTHR40980:SF3">
    <property type="entry name" value="TONB-DEPENDENT RECEPTOR-LIKE BETA-BARREL DOMAIN-CONTAINING PROTEIN"/>
    <property type="match status" value="1"/>
</dbReference>
<evidence type="ECO:0000256" key="5">
    <source>
        <dbReference type="ARBA" id="ARBA00023077"/>
    </source>
</evidence>
<gene>
    <name evidence="13" type="ORF">HBH26_12540</name>
</gene>
<evidence type="ECO:0000313" key="14">
    <source>
        <dbReference type="Proteomes" id="UP000732399"/>
    </source>
</evidence>
<keyword evidence="3 8" id="KW-1134">Transmembrane beta strand</keyword>
<name>A0ABX1CN62_9SPHN</name>